<evidence type="ECO:0000256" key="7">
    <source>
        <dbReference type="ARBA" id="ARBA00022692"/>
    </source>
</evidence>
<evidence type="ECO:0000256" key="8">
    <source>
        <dbReference type="ARBA" id="ARBA00022723"/>
    </source>
</evidence>
<evidence type="ECO:0000256" key="26">
    <source>
        <dbReference type="ARBA" id="ARBA00033447"/>
    </source>
</evidence>
<keyword evidence="14 29" id="KW-1133">Transmembrane helix</keyword>
<evidence type="ECO:0000256" key="6">
    <source>
        <dbReference type="ARBA" id="ARBA00022538"/>
    </source>
</evidence>
<evidence type="ECO:0000256" key="1">
    <source>
        <dbReference type="ARBA" id="ARBA00004651"/>
    </source>
</evidence>
<keyword evidence="32" id="KW-1185">Reference proteome</keyword>
<evidence type="ECO:0000259" key="30">
    <source>
        <dbReference type="PROSITE" id="PS51201"/>
    </source>
</evidence>
<protein>
    <recommendedName>
        <fullName evidence="3">Calcium-activated potassium channel subunit alpha-1</fullName>
    </recommendedName>
    <alternativeName>
        <fullName evidence="18">BK channel</fullName>
    </alternativeName>
    <alternativeName>
        <fullName evidence="22">BKCA alpha</fullName>
    </alternativeName>
    <alternativeName>
        <fullName evidence="20">Calcium-activated potassium channel, subfamily M subunit alpha-1</fullName>
    </alternativeName>
    <alternativeName>
        <fullName evidence="24">K(VCA)alpha</fullName>
    </alternativeName>
    <alternativeName>
        <fullName evidence="23">KCa1.1</fullName>
    </alternativeName>
    <alternativeName>
        <fullName evidence="25">Maxi K channel</fullName>
    </alternativeName>
    <alternativeName>
        <fullName evidence="19">Slo-alpha</fullName>
    </alternativeName>
    <alternativeName>
        <fullName evidence="21">Slo1</fullName>
    </alternativeName>
    <alternativeName>
        <fullName evidence="26">Slowpoke homolog</fullName>
    </alternativeName>
</protein>
<evidence type="ECO:0000256" key="3">
    <source>
        <dbReference type="ARBA" id="ARBA00018044"/>
    </source>
</evidence>
<dbReference type="Pfam" id="PF00520">
    <property type="entry name" value="Ion_trans"/>
    <property type="match status" value="1"/>
</dbReference>
<dbReference type="FunFam" id="1.10.287.70:FF:000015">
    <property type="entry name" value="Calcium-activated potassium channel subunit alpha-1 isoform X7"/>
    <property type="match status" value="1"/>
</dbReference>
<dbReference type="Pfam" id="PF21014">
    <property type="entry name" value="Slowpoke_C"/>
    <property type="match status" value="1"/>
</dbReference>
<evidence type="ECO:0000256" key="29">
    <source>
        <dbReference type="SAM" id="Phobius"/>
    </source>
</evidence>
<dbReference type="Gene3D" id="3.40.50.720">
    <property type="entry name" value="NAD(P)-binding Rossmann-like Domain"/>
    <property type="match status" value="2"/>
</dbReference>
<dbReference type="InterPro" id="IPR003148">
    <property type="entry name" value="RCK_N"/>
</dbReference>
<reference evidence="31" key="2">
    <citation type="submission" date="2025-08" db="UniProtKB">
        <authorList>
            <consortium name="Ensembl"/>
        </authorList>
    </citation>
    <scope>IDENTIFICATION</scope>
</reference>
<keyword evidence="17" id="KW-0407">Ion channel</keyword>
<dbReference type="GO" id="GO:0045211">
    <property type="term" value="C:postsynaptic membrane"/>
    <property type="evidence" value="ECO:0007669"/>
    <property type="project" value="TreeGrafter"/>
</dbReference>
<evidence type="ECO:0000256" key="25">
    <source>
        <dbReference type="ARBA" id="ARBA00031999"/>
    </source>
</evidence>
<dbReference type="OrthoDB" id="10035564at2759"/>
<evidence type="ECO:0000256" key="12">
    <source>
        <dbReference type="ARBA" id="ARBA00022882"/>
    </source>
</evidence>
<dbReference type="Gene3D" id="1.10.287.70">
    <property type="match status" value="1"/>
</dbReference>
<dbReference type="Ensembl" id="ENSGEVT00005006043.1">
    <property type="protein sequence ID" value="ENSGEVP00005005773.1"/>
    <property type="gene ID" value="ENSGEVG00005004037.1"/>
</dbReference>
<dbReference type="InterPro" id="IPR048735">
    <property type="entry name" value="Slowpoke-like_C"/>
</dbReference>
<feature type="transmembrane region" description="Helical" evidence="29">
    <location>
        <begin position="136"/>
        <end position="157"/>
    </location>
</feature>
<evidence type="ECO:0000313" key="31">
    <source>
        <dbReference type="Ensembl" id="ENSGEVP00005005773.1"/>
    </source>
</evidence>
<evidence type="ECO:0000256" key="23">
    <source>
        <dbReference type="ARBA" id="ARBA00030652"/>
    </source>
</evidence>
<evidence type="ECO:0000256" key="11">
    <source>
        <dbReference type="ARBA" id="ARBA00022842"/>
    </source>
</evidence>
<reference evidence="31" key="1">
    <citation type="submission" date="2019-06" db="EMBL/GenBank/DDBJ databases">
        <title>G10K-VGP Goodes thornscrub tortoise genome, primary haplotype.</title>
        <authorList>
            <person name="Murphy B."/>
            <person name="Edwards T."/>
            <person name="Rhie A."/>
            <person name="Koren S."/>
            <person name="Phillippy A."/>
            <person name="Fedrigo O."/>
            <person name="Haase B."/>
            <person name="Mountcastle J."/>
            <person name="Lewin H."/>
            <person name="Damas J."/>
            <person name="Howe K."/>
            <person name="Formenti G."/>
            <person name="Myers G."/>
            <person name="Durbin R."/>
            <person name="Jarvis E.D."/>
        </authorList>
    </citation>
    <scope>NUCLEOTIDE SEQUENCE [LARGE SCALE GENOMIC DNA]</scope>
</reference>
<reference evidence="31" key="3">
    <citation type="submission" date="2025-09" db="UniProtKB">
        <authorList>
            <consortium name="Ensembl"/>
        </authorList>
    </citation>
    <scope>IDENTIFICATION</scope>
</reference>
<feature type="domain" description="RCK N-terminal" evidence="30">
    <location>
        <begin position="243"/>
        <end position="385"/>
    </location>
</feature>
<proteinExistence type="inferred from homology"/>
<dbReference type="FunFam" id="3.40.50.720:FF:000098">
    <property type="entry name" value="calcium-activated potassium channel subunit alpha-1 isoform X3"/>
    <property type="match status" value="1"/>
</dbReference>
<dbReference type="AlphaFoldDB" id="A0A8C4XYG8"/>
<evidence type="ECO:0000256" key="19">
    <source>
        <dbReference type="ARBA" id="ARBA00029583"/>
    </source>
</evidence>
<evidence type="ECO:0000256" key="16">
    <source>
        <dbReference type="ARBA" id="ARBA00023136"/>
    </source>
</evidence>
<dbReference type="InterPro" id="IPR036291">
    <property type="entry name" value="NAD(P)-bd_dom_sf"/>
</dbReference>
<dbReference type="InterPro" id="IPR003929">
    <property type="entry name" value="K_chnl_BK_asu"/>
</dbReference>
<evidence type="ECO:0000256" key="22">
    <source>
        <dbReference type="ARBA" id="ARBA00030518"/>
    </source>
</evidence>
<keyword evidence="10" id="KW-0106">Calcium</keyword>
<dbReference type="GO" id="GO:0034702">
    <property type="term" value="C:monoatomic ion channel complex"/>
    <property type="evidence" value="ECO:0007669"/>
    <property type="project" value="UniProtKB-KW"/>
</dbReference>
<dbReference type="InterPro" id="IPR047871">
    <property type="entry name" value="K_chnl_Slo-like"/>
</dbReference>
<keyword evidence="12" id="KW-0851">Voltage-gated channel</keyword>
<evidence type="ECO:0000256" key="21">
    <source>
        <dbReference type="ARBA" id="ARBA00030326"/>
    </source>
</evidence>
<keyword evidence="9" id="KW-0631">Potassium channel</keyword>
<dbReference type="PROSITE" id="PS51201">
    <property type="entry name" value="RCK_N"/>
    <property type="match status" value="2"/>
</dbReference>
<evidence type="ECO:0000256" key="20">
    <source>
        <dbReference type="ARBA" id="ARBA00030288"/>
    </source>
</evidence>
<keyword evidence="5" id="KW-1003">Cell membrane</keyword>
<evidence type="ECO:0000256" key="2">
    <source>
        <dbReference type="ARBA" id="ARBA00008648"/>
    </source>
</evidence>
<dbReference type="FunFam" id="3.40.50.720:FF:000005">
    <property type="entry name" value="calcium-activated potassium channel subunit alpha-1 isoform X6"/>
    <property type="match status" value="1"/>
</dbReference>
<organism evidence="31 32">
    <name type="scientific">Gopherus evgoodei</name>
    <name type="common">Goodes thornscrub tortoise</name>
    <dbReference type="NCBI Taxonomy" id="1825980"/>
    <lineage>
        <taxon>Eukaryota</taxon>
        <taxon>Metazoa</taxon>
        <taxon>Chordata</taxon>
        <taxon>Craniata</taxon>
        <taxon>Vertebrata</taxon>
        <taxon>Euteleostomi</taxon>
        <taxon>Archelosauria</taxon>
        <taxon>Testudinata</taxon>
        <taxon>Testudines</taxon>
        <taxon>Cryptodira</taxon>
        <taxon>Durocryptodira</taxon>
        <taxon>Testudinoidea</taxon>
        <taxon>Testudinidae</taxon>
        <taxon>Gopherus</taxon>
    </lineage>
</organism>
<dbReference type="PANTHER" id="PTHR10027:SF40">
    <property type="entry name" value="CALCIUM-ACTIVATED POTASSIUM CHANNEL SUBUNIT ALPHA-1"/>
    <property type="match status" value="1"/>
</dbReference>
<comment type="similarity">
    <text evidence="2">Belongs to the potassium channel family. Calcium-activated (TC 1.A.1.3) subfamily. KCa1.1/KCNMA1 sub-subfamily.</text>
</comment>
<dbReference type="Pfam" id="PF22614">
    <property type="entry name" value="Slo-like_RCK"/>
    <property type="match status" value="2"/>
</dbReference>
<dbReference type="SUPFAM" id="SSF81324">
    <property type="entry name" value="Voltage-gated potassium channels"/>
    <property type="match status" value="1"/>
</dbReference>
<comment type="subcellular location">
    <subcellularLocation>
        <location evidence="1">Cell membrane</location>
        <topology evidence="1">Multi-pass membrane protein</topology>
    </subcellularLocation>
</comment>
<evidence type="ECO:0000256" key="15">
    <source>
        <dbReference type="ARBA" id="ARBA00023065"/>
    </source>
</evidence>
<keyword evidence="13" id="KW-0630">Potassium</keyword>
<name>A0A8C4XYG8_9SAUR</name>
<evidence type="ECO:0000256" key="9">
    <source>
        <dbReference type="ARBA" id="ARBA00022826"/>
    </source>
</evidence>
<keyword evidence="15" id="KW-0406">Ion transport</keyword>
<evidence type="ECO:0000256" key="5">
    <source>
        <dbReference type="ARBA" id="ARBA00022475"/>
    </source>
</evidence>
<feature type="transmembrane region" description="Helical" evidence="29">
    <location>
        <begin position="203"/>
        <end position="221"/>
    </location>
</feature>
<dbReference type="PANTHER" id="PTHR10027">
    <property type="entry name" value="CALCIUM-ACTIVATED POTASSIUM CHANNEL ALPHA CHAIN"/>
    <property type="match status" value="1"/>
</dbReference>
<feature type="transmembrane region" description="Helical" evidence="29">
    <location>
        <begin position="17"/>
        <end position="36"/>
    </location>
</feature>
<sequence>AYFPLSLIQTMMVKRSFAIYIGTCCLPCLFNFFFFSNSPIESCQNFYKDFTLQIDMAFNVFFLLYFGLRFIAANDKLWFWLEVNSVVDSSQSLQVVSVYLNRSWLGLRFLRALRLIQFSEILQFLNILKTSNSIKLVNLCSIFISTWLTAAGFIHLVENSGDPWENFQNNQPLTYWECVYLLMVTMSTVGYGDVYAKTTLGRLFMVFFILGGLAMFASYVPEIIELIGNRKKYGGSYSAVSGRKHIVVCGHITLESVSNFLKDFLHKDRDDVNVEIVFLHNISPNLELEALFKRHFTQVEFYQGSVLNPHDLARVKIESADACLILANKYCADPDAEDASNIMRVISIKNYHPKIRIITQMLQYHNKAHLLNIPSWNWKEGDDAICLAELKLGFIAQSCLAPGLSTMLANLFSMRSFIKIEEDTWQKYYLEGVSNEMYTEYLSSAFVGLSFPAVCELVFAKLKLLMIAIEYKSEKRESSILINPGNHVKIQEGTLGFFIASDAKEVKRAYFYCKACHDDITDPKRIKKCGCKRQVKNEARSSYPKCSFLFKNATTNALLPLFPVEDEHPSTLSPKKKQRNGGMRNSPNSSPKLMRHDPLLIPGNEQIDNMDASVKKYDSTGMFHWCPGKDIEKVILTRSEAAMTVLSGHVVVCIFGDAKSALIGVRNLVMPLRASNFHYHELKHIVFVGSLEYLKREWETLHNFPKVSILPGTPLSRADLRAVNINLCDMCVILSANQNNIDDASLQDKECILASLNIKSMQFDDSIGVLQANSQGFTPPGMDRSSPDNSPVHGLLRQPSITTGANIPIITELVNDSNVQFLDQDDDDDPDTELYLTQPFACGTAFAVSVLDSLMSATYFNDNILTLIRTLVTGGATPELEALIAEENALRGGYSTPQTLANRDRCRVAQLALYDGPFADLGDGGCYGDLFCKALKTYNMLCFGIYRLRDAHLSTPSQCTKRYVITNPPYEFELVPTDLIFCLMQFDHNAGQSRASLSHSSHSSYSSSKKSSSFHSIPSTANRQNRTKTRDSREKQKYVQEDRL</sequence>
<evidence type="ECO:0000256" key="13">
    <source>
        <dbReference type="ARBA" id="ARBA00022958"/>
    </source>
</evidence>
<dbReference type="GeneTree" id="ENSGT00940000154935"/>
<dbReference type="GO" id="GO:0060072">
    <property type="term" value="F:large conductance calcium-activated potassium channel activity"/>
    <property type="evidence" value="ECO:0007669"/>
    <property type="project" value="TreeGrafter"/>
</dbReference>
<feature type="region of interest" description="Disordered" evidence="28">
    <location>
        <begin position="995"/>
        <end position="1044"/>
    </location>
</feature>
<evidence type="ECO:0000256" key="27">
    <source>
        <dbReference type="ARBA" id="ARBA00034430"/>
    </source>
</evidence>
<keyword evidence="4" id="KW-0813">Transport</keyword>
<evidence type="ECO:0000256" key="18">
    <source>
        <dbReference type="ARBA" id="ARBA00029579"/>
    </source>
</evidence>
<evidence type="ECO:0000256" key="24">
    <source>
        <dbReference type="ARBA" id="ARBA00031597"/>
    </source>
</evidence>
<feature type="transmembrane region" description="Helical" evidence="29">
    <location>
        <begin position="173"/>
        <end position="191"/>
    </location>
</feature>
<dbReference type="PRINTS" id="PR01449">
    <property type="entry name" value="BKCHANNELA"/>
</dbReference>
<dbReference type="GO" id="GO:0046872">
    <property type="term" value="F:metal ion binding"/>
    <property type="evidence" value="ECO:0007669"/>
    <property type="project" value="UniProtKB-KW"/>
</dbReference>
<evidence type="ECO:0000256" key="28">
    <source>
        <dbReference type="SAM" id="MobiDB-lite"/>
    </source>
</evidence>
<keyword evidence="16 29" id="KW-0472">Membrane</keyword>
<feature type="transmembrane region" description="Helical" evidence="29">
    <location>
        <begin position="56"/>
        <end position="72"/>
    </location>
</feature>
<dbReference type="Proteomes" id="UP000694390">
    <property type="component" value="Chromosome 7"/>
</dbReference>
<comment type="catalytic activity">
    <reaction evidence="27">
        <text>K(+)(in) = K(+)(out)</text>
        <dbReference type="Rhea" id="RHEA:29463"/>
        <dbReference type="ChEBI" id="CHEBI:29103"/>
    </reaction>
</comment>
<evidence type="ECO:0000256" key="14">
    <source>
        <dbReference type="ARBA" id="ARBA00022989"/>
    </source>
</evidence>
<keyword evidence="11" id="KW-0460">Magnesium</keyword>
<feature type="compositionally biased region" description="Basic and acidic residues" evidence="28">
    <location>
        <begin position="1028"/>
        <end position="1044"/>
    </location>
</feature>
<keyword evidence="7 29" id="KW-0812">Transmembrane</keyword>
<evidence type="ECO:0000256" key="17">
    <source>
        <dbReference type="ARBA" id="ARBA00023303"/>
    </source>
</evidence>
<evidence type="ECO:0000256" key="4">
    <source>
        <dbReference type="ARBA" id="ARBA00022448"/>
    </source>
</evidence>
<accession>A0A8C4XYG8</accession>
<feature type="compositionally biased region" description="Low complexity" evidence="28">
    <location>
        <begin position="995"/>
        <end position="1019"/>
    </location>
</feature>
<keyword evidence="8" id="KW-0479">Metal-binding</keyword>
<evidence type="ECO:0000313" key="32">
    <source>
        <dbReference type="Proteomes" id="UP000694390"/>
    </source>
</evidence>
<dbReference type="Pfam" id="PF03493">
    <property type="entry name" value="BK_channel_a"/>
    <property type="match status" value="1"/>
</dbReference>
<dbReference type="SUPFAM" id="SSF51735">
    <property type="entry name" value="NAD(P)-binding Rossmann-fold domains"/>
    <property type="match status" value="1"/>
</dbReference>
<dbReference type="InterPro" id="IPR005821">
    <property type="entry name" value="Ion_trans_dom"/>
</dbReference>
<feature type="domain" description="RCK N-terminal" evidence="30">
    <location>
        <begin position="647"/>
        <end position="791"/>
    </location>
</feature>
<feature type="region of interest" description="Disordered" evidence="28">
    <location>
        <begin position="566"/>
        <end position="596"/>
    </location>
</feature>
<keyword evidence="6" id="KW-0633">Potassium transport</keyword>
<evidence type="ECO:0000256" key="10">
    <source>
        <dbReference type="ARBA" id="ARBA00022837"/>
    </source>
</evidence>
<gene>
    <name evidence="31" type="primary">KCNMA1</name>
</gene>